<dbReference type="SUPFAM" id="SSF53098">
    <property type="entry name" value="Ribonuclease H-like"/>
    <property type="match status" value="1"/>
</dbReference>
<evidence type="ECO:0000256" key="3">
    <source>
        <dbReference type="ARBA" id="ARBA00004123"/>
    </source>
</evidence>
<evidence type="ECO:0000256" key="11">
    <source>
        <dbReference type="ARBA" id="ARBA00022801"/>
    </source>
</evidence>
<dbReference type="PANTHER" id="PTHR10797">
    <property type="entry name" value="CCR4-NOT TRANSCRIPTION COMPLEX SUBUNIT"/>
    <property type="match status" value="1"/>
</dbReference>
<evidence type="ECO:0000256" key="14">
    <source>
        <dbReference type="ARBA" id="ARBA00023015"/>
    </source>
</evidence>
<evidence type="ECO:0000256" key="15">
    <source>
        <dbReference type="ARBA" id="ARBA00023163"/>
    </source>
</evidence>
<keyword evidence="12" id="KW-0269">Exonuclease</keyword>
<dbReference type="GO" id="GO:0046872">
    <property type="term" value="F:metal ion binding"/>
    <property type="evidence" value="ECO:0007669"/>
    <property type="project" value="UniProtKB-KW"/>
</dbReference>
<keyword evidence="9" id="KW-0540">Nuclease</keyword>
<keyword evidence="13" id="KW-0694">RNA-binding</keyword>
<evidence type="ECO:0000313" key="18">
    <source>
        <dbReference type="EMBL" id="GMN56936.1"/>
    </source>
</evidence>
<keyword evidence="16" id="KW-0539">Nucleus</keyword>
<dbReference type="AlphaFoldDB" id="A0AA88DGY8"/>
<evidence type="ECO:0000256" key="5">
    <source>
        <dbReference type="ARBA" id="ARBA00008372"/>
    </source>
</evidence>
<evidence type="ECO:0000256" key="17">
    <source>
        <dbReference type="ARBA" id="ARBA00025148"/>
    </source>
</evidence>
<evidence type="ECO:0000256" key="16">
    <source>
        <dbReference type="ARBA" id="ARBA00023242"/>
    </source>
</evidence>
<keyword evidence="14" id="KW-0805">Transcription regulation</keyword>
<dbReference type="InterPro" id="IPR012337">
    <property type="entry name" value="RNaseH-like_sf"/>
</dbReference>
<dbReference type="InterPro" id="IPR006941">
    <property type="entry name" value="RNase_CAF1"/>
</dbReference>
<comment type="function">
    <text evidence="17">Ubiquitous transcription factor required for a diverse set of processes. It is a component of the CCR4 complex involved in the control of gene expression.</text>
</comment>
<evidence type="ECO:0000256" key="6">
    <source>
        <dbReference type="ARBA" id="ARBA00011757"/>
    </source>
</evidence>
<evidence type="ECO:0000256" key="4">
    <source>
        <dbReference type="ARBA" id="ARBA00004496"/>
    </source>
</evidence>
<evidence type="ECO:0000256" key="9">
    <source>
        <dbReference type="ARBA" id="ARBA00022722"/>
    </source>
</evidence>
<dbReference type="Gramene" id="FCD_00031594-RA">
    <property type="protein sequence ID" value="FCD_00031594-RA:cds"/>
    <property type="gene ID" value="FCD_00031594"/>
</dbReference>
<organism evidence="18 19">
    <name type="scientific">Ficus carica</name>
    <name type="common">Common fig</name>
    <dbReference type="NCBI Taxonomy" id="3494"/>
    <lineage>
        <taxon>Eukaryota</taxon>
        <taxon>Viridiplantae</taxon>
        <taxon>Streptophyta</taxon>
        <taxon>Embryophyta</taxon>
        <taxon>Tracheophyta</taxon>
        <taxon>Spermatophyta</taxon>
        <taxon>Magnoliopsida</taxon>
        <taxon>eudicotyledons</taxon>
        <taxon>Gunneridae</taxon>
        <taxon>Pentapetalae</taxon>
        <taxon>rosids</taxon>
        <taxon>fabids</taxon>
        <taxon>Rosales</taxon>
        <taxon>Moraceae</taxon>
        <taxon>Ficeae</taxon>
        <taxon>Ficus</taxon>
    </lineage>
</organism>
<evidence type="ECO:0000256" key="13">
    <source>
        <dbReference type="ARBA" id="ARBA00022884"/>
    </source>
</evidence>
<dbReference type="EC" id="3.1.13.4" evidence="7"/>
<keyword evidence="11" id="KW-0378">Hydrolase</keyword>
<comment type="similarity">
    <text evidence="5">Belongs to the CAF1 family.</text>
</comment>
<keyword evidence="19" id="KW-1185">Reference proteome</keyword>
<protein>
    <recommendedName>
        <fullName evidence="7">poly(A)-specific ribonuclease</fullName>
        <ecNumber evidence="7">3.1.13.4</ecNumber>
    </recommendedName>
</protein>
<dbReference type="InterPro" id="IPR036397">
    <property type="entry name" value="RNaseH_sf"/>
</dbReference>
<keyword evidence="15" id="KW-0804">Transcription</keyword>
<keyword evidence="8" id="KW-0963">Cytoplasm</keyword>
<proteinExistence type="inferred from homology"/>
<dbReference type="Proteomes" id="UP001187192">
    <property type="component" value="Unassembled WGS sequence"/>
</dbReference>
<sequence length="285" mass="33173">MEGSVIGSEPKEEMASPITKDSVQIRDVWNDNLDEEFEMIKSIVKEFKYVAMVTEFPGYVYQQYQISGPYYNFLKKNVNDTKLIQLGLTFFDEKRNLPTCGTGKYCVWQFNFREFDELEDKHACAPESIELLKKHGIKFDEFKEKGVDIHRFGELLMSSGIVMKDPTRLNQVHWIVFHGSFDFGYVVKLLRGERLPETQERFLNLLETYIPNFYDVKHVIKFTNNLYGGLQDVANALRVRRIGASHQAGSHSLLTGLVFMKLKESHSTDRIEKYARILNYLEPKT</sequence>
<accession>A0AA88DGY8</accession>
<comment type="subunit">
    <text evidence="6">Component of the CCR4-NOT complex, at least composed of CRR4 and CAF1 proteins.</text>
</comment>
<evidence type="ECO:0000256" key="10">
    <source>
        <dbReference type="ARBA" id="ARBA00022723"/>
    </source>
</evidence>
<dbReference type="GO" id="GO:0030014">
    <property type="term" value="C:CCR4-NOT complex"/>
    <property type="evidence" value="ECO:0007669"/>
    <property type="project" value="InterPro"/>
</dbReference>
<evidence type="ECO:0000256" key="2">
    <source>
        <dbReference type="ARBA" id="ARBA00001968"/>
    </source>
</evidence>
<name>A0AA88DGY8_FICCA</name>
<evidence type="ECO:0000256" key="1">
    <source>
        <dbReference type="ARBA" id="ARBA00001663"/>
    </source>
</evidence>
<dbReference type="InterPro" id="IPR039637">
    <property type="entry name" value="CNOT7/CNOT8/Pop2"/>
</dbReference>
<dbReference type="GO" id="GO:0005634">
    <property type="term" value="C:nucleus"/>
    <property type="evidence" value="ECO:0007669"/>
    <property type="project" value="UniProtKB-SubCell"/>
</dbReference>
<keyword evidence="10" id="KW-0479">Metal-binding</keyword>
<evidence type="ECO:0000256" key="12">
    <source>
        <dbReference type="ARBA" id="ARBA00022839"/>
    </source>
</evidence>
<reference evidence="18" key="1">
    <citation type="submission" date="2023-07" db="EMBL/GenBank/DDBJ databases">
        <title>draft genome sequence of fig (Ficus carica).</title>
        <authorList>
            <person name="Takahashi T."/>
            <person name="Nishimura K."/>
        </authorList>
    </citation>
    <scope>NUCLEOTIDE SEQUENCE</scope>
</reference>
<dbReference type="Pfam" id="PF04857">
    <property type="entry name" value="CAF1"/>
    <property type="match status" value="1"/>
</dbReference>
<dbReference type="EMBL" id="BTGU01000067">
    <property type="protein sequence ID" value="GMN56936.1"/>
    <property type="molecule type" value="Genomic_DNA"/>
</dbReference>
<dbReference type="GO" id="GO:0005737">
    <property type="term" value="C:cytoplasm"/>
    <property type="evidence" value="ECO:0007669"/>
    <property type="project" value="UniProtKB-SubCell"/>
</dbReference>
<comment type="caution">
    <text evidence="18">The sequence shown here is derived from an EMBL/GenBank/DDBJ whole genome shotgun (WGS) entry which is preliminary data.</text>
</comment>
<comment type="cofactor">
    <cofactor evidence="2">
        <name>a divalent metal cation</name>
        <dbReference type="ChEBI" id="CHEBI:60240"/>
    </cofactor>
</comment>
<dbReference type="GO" id="GO:0004535">
    <property type="term" value="F:poly(A)-specific ribonuclease activity"/>
    <property type="evidence" value="ECO:0007669"/>
    <property type="project" value="UniProtKB-EC"/>
</dbReference>
<gene>
    <name evidence="18" type="ORF">TIFTF001_026058</name>
</gene>
<dbReference type="GO" id="GO:0003723">
    <property type="term" value="F:RNA binding"/>
    <property type="evidence" value="ECO:0007669"/>
    <property type="project" value="UniProtKB-KW"/>
</dbReference>
<dbReference type="Gene3D" id="3.30.420.10">
    <property type="entry name" value="Ribonuclease H-like superfamily/Ribonuclease H"/>
    <property type="match status" value="1"/>
</dbReference>
<evidence type="ECO:0000256" key="7">
    <source>
        <dbReference type="ARBA" id="ARBA00012161"/>
    </source>
</evidence>
<evidence type="ECO:0000313" key="19">
    <source>
        <dbReference type="Proteomes" id="UP001187192"/>
    </source>
</evidence>
<evidence type="ECO:0000256" key="8">
    <source>
        <dbReference type="ARBA" id="ARBA00022490"/>
    </source>
</evidence>
<comment type="catalytic activity">
    <reaction evidence="1">
        <text>Exonucleolytic cleavage of poly(A) to 5'-AMP.</text>
        <dbReference type="EC" id="3.1.13.4"/>
    </reaction>
</comment>
<comment type="subcellular location">
    <subcellularLocation>
        <location evidence="4">Cytoplasm</location>
    </subcellularLocation>
    <subcellularLocation>
        <location evidence="3">Nucleus</location>
    </subcellularLocation>
</comment>